<dbReference type="GO" id="GO:0006508">
    <property type="term" value="P:proteolysis"/>
    <property type="evidence" value="ECO:0007669"/>
    <property type="project" value="UniProtKB-KW"/>
</dbReference>
<dbReference type="PROSITE" id="PS50240">
    <property type="entry name" value="TRYPSIN_DOM"/>
    <property type="match status" value="2"/>
</dbReference>
<feature type="domain" description="Peptidase S1" evidence="6">
    <location>
        <begin position="310"/>
        <end position="549"/>
    </location>
</feature>
<evidence type="ECO:0000313" key="7">
    <source>
        <dbReference type="Ensembl" id="ENSSORP00005040664.1"/>
    </source>
</evidence>
<proteinExistence type="predicted"/>
<dbReference type="Pfam" id="PF00089">
    <property type="entry name" value="Trypsin"/>
    <property type="match status" value="3"/>
</dbReference>
<dbReference type="InterPro" id="IPR033116">
    <property type="entry name" value="TRYPSIN_SER"/>
</dbReference>
<dbReference type="Ensembl" id="ENSSORT00005041717.1">
    <property type="protein sequence ID" value="ENSSORP00005040664.1"/>
    <property type="gene ID" value="ENSSORG00005018992.1"/>
</dbReference>
<dbReference type="CDD" id="cd00190">
    <property type="entry name" value="Tryp_SPc"/>
    <property type="match status" value="1"/>
</dbReference>
<dbReference type="InterPro" id="IPR009003">
    <property type="entry name" value="Peptidase_S1_PA"/>
</dbReference>
<reference evidence="7" key="1">
    <citation type="submission" date="2019-06" db="EMBL/GenBank/DDBJ databases">
        <authorList>
            <consortium name="Wellcome Sanger Institute Data Sharing"/>
        </authorList>
    </citation>
    <scope>NUCLEOTIDE SEQUENCE [LARGE SCALE GENOMIC DNA]</scope>
</reference>
<dbReference type="InParanoid" id="A0A673BHC0"/>
<keyword evidence="1 5" id="KW-0645">Protease</keyword>
<dbReference type="InterPro" id="IPR001254">
    <property type="entry name" value="Trypsin_dom"/>
</dbReference>
<feature type="domain" description="Peptidase S1" evidence="6">
    <location>
        <begin position="43"/>
        <end position="268"/>
    </location>
</feature>
<keyword evidence="2 5" id="KW-0378">Hydrolase</keyword>
<name>A0A673BHC0_9TELE</name>
<reference evidence="7" key="2">
    <citation type="submission" date="2025-08" db="UniProtKB">
        <authorList>
            <consortium name="Ensembl"/>
        </authorList>
    </citation>
    <scope>IDENTIFICATION</scope>
</reference>
<dbReference type="InterPro" id="IPR043504">
    <property type="entry name" value="Peptidase_S1_PA_chymotrypsin"/>
</dbReference>
<evidence type="ECO:0000256" key="4">
    <source>
        <dbReference type="ARBA" id="ARBA00023157"/>
    </source>
</evidence>
<protein>
    <submittedName>
        <fullName evidence="7">Zgc:55888</fullName>
    </submittedName>
</protein>
<dbReference type="PANTHER" id="PTHR24252">
    <property type="entry name" value="ACROSIN-RELATED"/>
    <property type="match status" value="1"/>
</dbReference>
<evidence type="ECO:0000256" key="5">
    <source>
        <dbReference type="RuleBase" id="RU363034"/>
    </source>
</evidence>
<organism evidence="7 8">
    <name type="scientific">Sphaeramia orbicularis</name>
    <name type="common">orbiculate cardinalfish</name>
    <dbReference type="NCBI Taxonomy" id="375764"/>
    <lineage>
        <taxon>Eukaryota</taxon>
        <taxon>Metazoa</taxon>
        <taxon>Chordata</taxon>
        <taxon>Craniata</taxon>
        <taxon>Vertebrata</taxon>
        <taxon>Euteleostomi</taxon>
        <taxon>Actinopterygii</taxon>
        <taxon>Neopterygii</taxon>
        <taxon>Teleostei</taxon>
        <taxon>Neoteleostei</taxon>
        <taxon>Acanthomorphata</taxon>
        <taxon>Gobiaria</taxon>
        <taxon>Kurtiformes</taxon>
        <taxon>Apogonoidei</taxon>
        <taxon>Apogonidae</taxon>
        <taxon>Apogoninae</taxon>
        <taxon>Sphaeramia</taxon>
    </lineage>
</organism>
<evidence type="ECO:0000313" key="8">
    <source>
        <dbReference type="Proteomes" id="UP000472271"/>
    </source>
</evidence>
<dbReference type="PANTHER" id="PTHR24252:SF18">
    <property type="entry name" value="OVOCHYMASE 1"/>
    <property type="match status" value="1"/>
</dbReference>
<dbReference type="FunFam" id="2.40.10.10:FF:000003">
    <property type="entry name" value="Transmembrane serine protease 3"/>
    <property type="match status" value="1"/>
</dbReference>
<evidence type="ECO:0000256" key="1">
    <source>
        <dbReference type="ARBA" id="ARBA00022670"/>
    </source>
</evidence>
<dbReference type="PROSITE" id="PS00135">
    <property type="entry name" value="TRYPSIN_SER"/>
    <property type="match status" value="1"/>
</dbReference>
<evidence type="ECO:0000256" key="3">
    <source>
        <dbReference type="ARBA" id="ARBA00022825"/>
    </source>
</evidence>
<evidence type="ECO:0000259" key="6">
    <source>
        <dbReference type="PROSITE" id="PS50240"/>
    </source>
</evidence>
<evidence type="ECO:0000256" key="2">
    <source>
        <dbReference type="ARBA" id="ARBA00022801"/>
    </source>
</evidence>
<dbReference type="InterPro" id="IPR001314">
    <property type="entry name" value="Peptidase_S1A"/>
</dbReference>
<dbReference type="Proteomes" id="UP000472271">
    <property type="component" value="Chromosome 12"/>
</dbReference>
<dbReference type="PROSITE" id="PS00134">
    <property type="entry name" value="TRYPSIN_HIS"/>
    <property type="match status" value="1"/>
</dbReference>
<dbReference type="Gene3D" id="2.40.10.10">
    <property type="entry name" value="Trypsin-like serine proteases"/>
    <property type="match status" value="3"/>
</dbReference>
<dbReference type="SMART" id="SM00020">
    <property type="entry name" value="Tryp_SPc"/>
    <property type="match status" value="2"/>
</dbReference>
<dbReference type="PRINTS" id="PR00722">
    <property type="entry name" value="CHYMOTRYPSIN"/>
</dbReference>
<accession>A0A673BHC0</accession>
<dbReference type="GO" id="GO:0004252">
    <property type="term" value="F:serine-type endopeptidase activity"/>
    <property type="evidence" value="ECO:0007669"/>
    <property type="project" value="InterPro"/>
</dbReference>
<keyword evidence="4" id="KW-1015">Disulfide bond</keyword>
<dbReference type="SUPFAM" id="SSF50494">
    <property type="entry name" value="Trypsin-like serine proteases"/>
    <property type="match status" value="2"/>
</dbReference>
<dbReference type="InterPro" id="IPR018114">
    <property type="entry name" value="TRYPSIN_HIS"/>
</dbReference>
<keyword evidence="8" id="KW-1185">Reference proteome</keyword>
<keyword evidence="3 5" id="KW-0720">Serine protease</keyword>
<reference evidence="7" key="3">
    <citation type="submission" date="2025-09" db="UniProtKB">
        <authorList>
            <consortium name="Ensembl"/>
        </authorList>
    </citation>
    <scope>IDENTIFICATION</scope>
</reference>
<dbReference type="AlphaFoldDB" id="A0A673BHC0"/>
<sequence length="551" mass="61478">WSFCSSYINLIFMLTMSNVKPFYLSELAGIRSFLPEEELETRIIGGKVAWSHSWPWQACLQLTTIAACGGAIISPMWVVSAAHCFKRYKKASSWTVLAGKHDLDNPHENGQQVRNITVGVSMIITHKAYNILTKENDLALLKLQQQLMFNEYVRPIDLWMAPLPMYSKCTITGWGSTRENGPRVPRLQEVNVTIMPSDVCNKYYAGRIRPSMFCAGKEGGGVDACQGDSGGPLSCYTGSRYELAGVISWGVGCGRARKPGVYAVILFYPPQMCVFTLLTDGVCGKPQRSRCVRNPSPAAVSVPQDGPVSVVNVTESCPFTWCWMVSLQFSGYHFCSGALIHPSYVITSQHCNVRAEEDVAVLGIHDIRFSSSRIIPIDKVFNLAQDHSFPPIADLSLLRLSRPARLGTEFFQFICIITQYQCINPPRLKRLNSLQAGMFVQFVSRMRMRMKNWMTAGPALSLAGEPLKPLTACNKMWEYALTSDSHICTHPAGSTSCMGESGAPLFCRKHGDFFLFGLFTWGNRHCNADKPAVFSRVPRFDKWINEVLKDN</sequence>